<sequence>MTSDGFLINTINMTITPANKDVVITKSLGIPYPRELFAVLDELNLEGVLQEVAEYESKLGPKYVDERQAAAGAVRVLYSCWENMSTALFLLKSAAHRLCGSTGLEEFNIFLGDGKNGKSWWVDQLKAVFGSYGSVVTESDMLTRRFNSQQATPAHMELRGARLLAFPEMSTSVR</sequence>
<dbReference type="EMBL" id="CAUJNA010003219">
    <property type="protein sequence ID" value="CAJ1396124.1"/>
    <property type="molecule type" value="Genomic_DNA"/>
</dbReference>
<name>A0AA36N848_9DINO</name>
<proteinExistence type="predicted"/>
<gene>
    <name evidence="1" type="ORF">EVOR1521_LOCUS20401</name>
</gene>
<reference evidence="1" key="1">
    <citation type="submission" date="2023-08" db="EMBL/GenBank/DDBJ databases">
        <authorList>
            <person name="Chen Y."/>
            <person name="Shah S."/>
            <person name="Dougan E. K."/>
            <person name="Thang M."/>
            <person name="Chan C."/>
        </authorList>
    </citation>
    <scope>NUCLEOTIDE SEQUENCE</scope>
</reference>
<evidence type="ECO:0000313" key="2">
    <source>
        <dbReference type="Proteomes" id="UP001178507"/>
    </source>
</evidence>
<keyword evidence="2" id="KW-1185">Reference proteome</keyword>
<protein>
    <recommendedName>
        <fullName evidence="3">SF3 helicase domain-containing protein</fullName>
    </recommendedName>
</protein>
<accession>A0AA36N848</accession>
<organism evidence="1 2">
    <name type="scientific">Effrenium voratum</name>
    <dbReference type="NCBI Taxonomy" id="2562239"/>
    <lineage>
        <taxon>Eukaryota</taxon>
        <taxon>Sar</taxon>
        <taxon>Alveolata</taxon>
        <taxon>Dinophyceae</taxon>
        <taxon>Suessiales</taxon>
        <taxon>Symbiodiniaceae</taxon>
        <taxon>Effrenium</taxon>
    </lineage>
</organism>
<evidence type="ECO:0000313" key="1">
    <source>
        <dbReference type="EMBL" id="CAJ1396124.1"/>
    </source>
</evidence>
<dbReference type="Proteomes" id="UP001178507">
    <property type="component" value="Unassembled WGS sequence"/>
</dbReference>
<comment type="caution">
    <text evidence="1">The sequence shown here is derived from an EMBL/GenBank/DDBJ whole genome shotgun (WGS) entry which is preliminary data.</text>
</comment>
<feature type="non-terminal residue" evidence="1">
    <location>
        <position position="174"/>
    </location>
</feature>
<evidence type="ECO:0008006" key="3">
    <source>
        <dbReference type="Google" id="ProtNLM"/>
    </source>
</evidence>
<dbReference type="AlphaFoldDB" id="A0AA36N848"/>